<feature type="domain" description="HTH cro/C1-type" evidence="1">
    <location>
        <begin position="17"/>
        <end position="71"/>
    </location>
</feature>
<name>C9YBW9_CURXX</name>
<dbReference type="EMBL" id="FN543105">
    <property type="protein sequence ID" value="CBA30125.1"/>
    <property type="molecule type" value="Genomic_DNA"/>
</dbReference>
<reference evidence="2" key="1">
    <citation type="journal article" date="2010" name="Nature">
        <title>The Dynamic genome of Hydra.</title>
        <authorList>
            <person name="Chapman J.A."/>
            <person name="Kirkness E.F."/>
            <person name="Simakov O."/>
            <person name="Hampson S.E."/>
            <person name="Mitros T."/>
            <person name="Weinmaier T."/>
            <person name="Rattei T."/>
            <person name="Balasubramanian P.G."/>
            <person name="Borman J."/>
            <person name="Busam D."/>
            <person name="Disbennett K."/>
            <person name="Pfannkoch C."/>
            <person name="Sumin N."/>
            <person name="Sutton G."/>
            <person name="Viswanathan L."/>
            <person name="Walenz B."/>
            <person name="Goodstein D.M."/>
            <person name="Hellsten U."/>
            <person name="Kawashima T."/>
            <person name="Prochnik S.E."/>
            <person name="Putnam N.H."/>
            <person name="Shu S."/>
            <person name="Blumberg B."/>
            <person name="Dana C.E."/>
            <person name="Gee L."/>
            <person name="Kibler D.F."/>
            <person name="Law L."/>
            <person name="Lindgens D."/>
            <person name="Martinez D.E."/>
            <person name="Peng J."/>
            <person name="Wigge P.A."/>
            <person name="Bertulat B."/>
            <person name="Guder C."/>
            <person name="Nakamura Y."/>
            <person name="Ozbek S."/>
            <person name="Watanabe H."/>
            <person name="Khalturin K."/>
            <person name="Hemmrich G."/>
            <person name="Franke A."/>
            <person name="Augustin R."/>
            <person name="Fraune S."/>
            <person name="Hayakawa E."/>
            <person name="Hayakawa S."/>
            <person name="Hirose M."/>
            <person name="Hwang J."/>
            <person name="Ikeo K."/>
            <person name="Nishimiya-Fujisawa C."/>
            <person name="Ogura A."/>
            <person name="Takahashi T."/>
            <person name="Steinmetz P.R."/>
            <person name="Zhang X."/>
            <person name="Aufschnaiter R."/>
            <person name="Eder M.K."/>
            <person name="Gorny A.K."/>
            <person name="Salvenmoser W."/>
            <person name="Heimberg A.M."/>
            <person name="Wheeler B.M."/>
            <person name="Peterson K.J."/>
            <person name="Boettger A."/>
            <person name="Tischler P."/>
            <person name="Wolf A."/>
            <person name="Gojobori T."/>
            <person name="Remington K.A."/>
            <person name="Strausberg R.L."/>
            <person name="Venter J."/>
            <person name="Technau U."/>
            <person name="Hobmayer B."/>
            <person name="Bosch T.C."/>
            <person name="Holstein T.W."/>
            <person name="Fujisawa T."/>
            <person name="Bode H.R."/>
            <person name="David C.N."/>
            <person name="Rokhsar D.S."/>
            <person name="Steele R.E."/>
        </authorList>
    </citation>
    <scope>NUCLEOTIDE SEQUENCE</scope>
</reference>
<dbReference type="Gene3D" id="1.10.260.40">
    <property type="entry name" value="lambda repressor-like DNA-binding domains"/>
    <property type="match status" value="1"/>
</dbReference>
<dbReference type="Pfam" id="PF01381">
    <property type="entry name" value="HTH_3"/>
    <property type="match status" value="1"/>
</dbReference>
<protein>
    <recommendedName>
        <fullName evidence="1">HTH cro/C1-type domain-containing protein</fullName>
    </recommendedName>
</protein>
<dbReference type="GO" id="GO:0003677">
    <property type="term" value="F:DNA binding"/>
    <property type="evidence" value="ECO:0007669"/>
    <property type="project" value="InterPro"/>
</dbReference>
<dbReference type="SUPFAM" id="SSF47413">
    <property type="entry name" value="lambda repressor-like DNA-binding domains"/>
    <property type="match status" value="1"/>
</dbReference>
<dbReference type="CDD" id="cd00093">
    <property type="entry name" value="HTH_XRE"/>
    <property type="match status" value="1"/>
</dbReference>
<gene>
    <name evidence="2" type="ORF">Csp_C21980</name>
</gene>
<sequence>MRTEQDQAFMKAYAAEVKARRAELKISQDELAARAEVNRTYIGKIELAQNQPTLVVALRIAGGLETGLPEMMASVMQRYGKELRGLRRSARQ</sequence>
<dbReference type="InterPro" id="IPR010982">
    <property type="entry name" value="Lambda_DNA-bd_dom_sf"/>
</dbReference>
<accession>C9YBW9</accession>
<evidence type="ECO:0000259" key="1">
    <source>
        <dbReference type="PROSITE" id="PS50943"/>
    </source>
</evidence>
<proteinExistence type="predicted"/>
<dbReference type="SMART" id="SM00530">
    <property type="entry name" value="HTH_XRE"/>
    <property type="match status" value="1"/>
</dbReference>
<dbReference type="PROSITE" id="PS50943">
    <property type="entry name" value="HTH_CROC1"/>
    <property type="match status" value="1"/>
</dbReference>
<organism evidence="2">
    <name type="scientific">Curvibacter symbiont subsp. Hydra magnipapillata</name>
    <dbReference type="NCBI Taxonomy" id="667019"/>
    <lineage>
        <taxon>Bacteria</taxon>
        <taxon>Pseudomonadati</taxon>
        <taxon>Pseudomonadota</taxon>
        <taxon>Betaproteobacteria</taxon>
        <taxon>Burkholderiales</taxon>
        <taxon>Comamonadaceae</taxon>
        <taxon>Curvibacter</taxon>
    </lineage>
</organism>
<dbReference type="AlphaFoldDB" id="C9YBW9"/>
<dbReference type="InterPro" id="IPR001387">
    <property type="entry name" value="Cro/C1-type_HTH"/>
</dbReference>
<evidence type="ECO:0000313" key="2">
    <source>
        <dbReference type="EMBL" id="CBA30125.1"/>
    </source>
</evidence>